<dbReference type="Pfam" id="PF08863">
    <property type="entry name" value="YolD"/>
    <property type="match status" value="1"/>
</dbReference>
<dbReference type="InterPro" id="IPR014962">
    <property type="entry name" value="YolD"/>
</dbReference>
<dbReference type="EMBL" id="AKKV01000022">
    <property type="protein sequence ID" value="EIT86137.1"/>
    <property type="molecule type" value="Genomic_DNA"/>
</dbReference>
<dbReference type="Proteomes" id="UP000004080">
    <property type="component" value="Unassembled WGS sequence"/>
</dbReference>
<evidence type="ECO:0000313" key="2">
    <source>
        <dbReference type="Proteomes" id="UP000004080"/>
    </source>
</evidence>
<dbReference type="PANTHER" id="PTHR40051">
    <property type="entry name" value="IG HYPOTHETICAL 15966"/>
    <property type="match status" value="1"/>
</dbReference>
<comment type="caution">
    <text evidence="1">The sequence shown here is derived from an EMBL/GenBank/DDBJ whole genome shotgun (WGS) entry which is preliminary data.</text>
</comment>
<dbReference type="PATRIC" id="fig|1196324.3.peg.1234"/>
<proteinExistence type="predicted"/>
<accession>I8AK01</accession>
<sequence>MLRDRGKLKWQGMFLPEHIQALKELNWNQSQKKQPELDEQQLQRMEETIHEAMAYNVPICFTYYQKGDFHLLIGRVHYADTQQQALRIVDFHGDRHTLKLTDIIDVAPHE</sequence>
<evidence type="ECO:0008006" key="3">
    <source>
        <dbReference type="Google" id="ProtNLM"/>
    </source>
</evidence>
<dbReference type="AlphaFoldDB" id="I8AK01"/>
<reference evidence="1 2" key="1">
    <citation type="journal article" date="2012" name="J. Bacteriol.">
        <title>Genome of Bacillus macauensis ZFHKF-1, a Long-Chain-Forming Bacterium.</title>
        <authorList>
            <person name="Cai L."/>
            <person name="Zhang T."/>
        </authorList>
    </citation>
    <scope>NUCLEOTIDE SEQUENCE [LARGE SCALE GENOMIC DNA]</scope>
    <source>
        <strain evidence="1 2">ZFHKF-1</strain>
    </source>
</reference>
<evidence type="ECO:0000313" key="1">
    <source>
        <dbReference type="EMBL" id="EIT86137.1"/>
    </source>
</evidence>
<dbReference type="eggNOG" id="ENOG5033B0A">
    <property type="taxonomic scope" value="Bacteria"/>
</dbReference>
<organism evidence="1 2">
    <name type="scientific">Fictibacillus macauensis ZFHKF-1</name>
    <dbReference type="NCBI Taxonomy" id="1196324"/>
    <lineage>
        <taxon>Bacteria</taxon>
        <taxon>Bacillati</taxon>
        <taxon>Bacillota</taxon>
        <taxon>Bacilli</taxon>
        <taxon>Bacillales</taxon>
        <taxon>Fictibacillaceae</taxon>
        <taxon>Fictibacillus</taxon>
    </lineage>
</organism>
<name>I8AK01_9BACL</name>
<dbReference type="RefSeq" id="WP_007201306.1">
    <property type="nucleotide sequence ID" value="NZ_AKKV01000022.1"/>
</dbReference>
<gene>
    <name evidence="1" type="ORF">A374_06046</name>
</gene>
<protein>
    <recommendedName>
        <fullName evidence="3">YolD-like protein</fullName>
    </recommendedName>
</protein>
<keyword evidence="2" id="KW-1185">Reference proteome</keyword>
<dbReference type="PANTHER" id="PTHR40051:SF1">
    <property type="entry name" value="YOLD-LIKE FAMILY PROTEIN"/>
    <property type="match status" value="1"/>
</dbReference>
<dbReference type="STRING" id="1196324.A374_06046"/>